<dbReference type="InterPro" id="IPR020588">
    <property type="entry name" value="RecA_ATP-bd"/>
</dbReference>
<evidence type="ECO:0000313" key="9">
    <source>
        <dbReference type="EMBL" id="KAG7287066.1"/>
    </source>
</evidence>
<name>A0AAD4ESX1_9PEZI</name>
<feature type="compositionally biased region" description="Acidic residues" evidence="7">
    <location>
        <begin position="348"/>
        <end position="368"/>
    </location>
</feature>
<dbReference type="GO" id="GO:0000400">
    <property type="term" value="F:four-way junction DNA binding"/>
    <property type="evidence" value="ECO:0007669"/>
    <property type="project" value="TreeGrafter"/>
</dbReference>
<dbReference type="AlphaFoldDB" id="A0AAD4ESX1"/>
<dbReference type="GO" id="GO:0000707">
    <property type="term" value="P:meiotic DNA recombinase assembly"/>
    <property type="evidence" value="ECO:0007669"/>
    <property type="project" value="TreeGrafter"/>
</dbReference>
<dbReference type="GO" id="GO:0008821">
    <property type="term" value="F:crossover junction DNA endonuclease activity"/>
    <property type="evidence" value="ECO:0007669"/>
    <property type="project" value="TreeGrafter"/>
</dbReference>
<comment type="caution">
    <text evidence="9">The sequence shown here is derived from an EMBL/GenBank/DDBJ whole genome shotgun (WGS) entry which is preliminary data.</text>
</comment>
<keyword evidence="3" id="KW-0227">DNA damage</keyword>
<dbReference type="Proteomes" id="UP001197093">
    <property type="component" value="Unassembled WGS sequence"/>
</dbReference>
<keyword evidence="2" id="KW-0547">Nucleotide-binding</keyword>
<feature type="domain" description="RecA family profile 1" evidence="8">
    <location>
        <begin position="38"/>
        <end position="230"/>
    </location>
</feature>
<dbReference type="PANTHER" id="PTHR46239">
    <property type="entry name" value="DNA REPAIR PROTEIN RAD51 HOMOLOG 3 RAD51C"/>
    <property type="match status" value="1"/>
</dbReference>
<dbReference type="PANTHER" id="PTHR46239:SF1">
    <property type="entry name" value="DNA REPAIR PROTEIN RAD51 HOMOLOG 3"/>
    <property type="match status" value="1"/>
</dbReference>
<evidence type="ECO:0000256" key="7">
    <source>
        <dbReference type="SAM" id="MobiDB-lite"/>
    </source>
</evidence>
<keyword evidence="5" id="KW-0234">DNA repair</keyword>
<dbReference type="GO" id="GO:0033063">
    <property type="term" value="C:Rad51B-Rad51C-Rad51D-XRCC2 complex"/>
    <property type="evidence" value="ECO:0007669"/>
    <property type="project" value="TreeGrafter"/>
</dbReference>
<dbReference type="InterPro" id="IPR052093">
    <property type="entry name" value="HR_Repair_Mediator"/>
</dbReference>
<evidence type="ECO:0000256" key="1">
    <source>
        <dbReference type="ARBA" id="ARBA00004123"/>
    </source>
</evidence>
<feature type="region of interest" description="Disordered" evidence="7">
    <location>
        <begin position="327"/>
        <end position="429"/>
    </location>
</feature>
<evidence type="ECO:0000256" key="5">
    <source>
        <dbReference type="ARBA" id="ARBA00023204"/>
    </source>
</evidence>
<protein>
    <recommendedName>
        <fullName evidence="8">RecA family profile 1 domain-containing protein</fullName>
    </recommendedName>
</protein>
<keyword evidence="10" id="KW-1185">Reference proteome</keyword>
<keyword evidence="6" id="KW-0539">Nucleus</keyword>
<evidence type="ECO:0000313" key="10">
    <source>
        <dbReference type="Proteomes" id="UP001197093"/>
    </source>
</evidence>
<dbReference type="PROSITE" id="PS50162">
    <property type="entry name" value="RECA_2"/>
    <property type="match status" value="1"/>
</dbReference>
<keyword evidence="4" id="KW-0067">ATP-binding</keyword>
<comment type="subcellular location">
    <subcellularLocation>
        <location evidence="1">Nucleus</location>
    </subcellularLocation>
</comment>
<dbReference type="GO" id="GO:0007131">
    <property type="term" value="P:reciprocal meiotic recombination"/>
    <property type="evidence" value="ECO:0007669"/>
    <property type="project" value="TreeGrafter"/>
</dbReference>
<accession>A0AAD4ESX1</accession>
<dbReference type="Gene3D" id="3.40.50.300">
    <property type="entry name" value="P-loop containing nucleotide triphosphate hydrolases"/>
    <property type="match status" value="1"/>
</dbReference>
<feature type="compositionally biased region" description="Polar residues" evidence="7">
    <location>
        <begin position="327"/>
        <end position="340"/>
    </location>
</feature>
<dbReference type="SUPFAM" id="SSF52540">
    <property type="entry name" value="P-loop containing nucleoside triphosphate hydrolases"/>
    <property type="match status" value="1"/>
</dbReference>
<gene>
    <name evidence="9" type="ORF">NEMBOFW57_006568</name>
</gene>
<evidence type="ECO:0000256" key="4">
    <source>
        <dbReference type="ARBA" id="ARBA00022840"/>
    </source>
</evidence>
<dbReference type="EMBL" id="JAHCVI010000003">
    <property type="protein sequence ID" value="KAG7287066.1"/>
    <property type="molecule type" value="Genomic_DNA"/>
</dbReference>
<dbReference type="GO" id="GO:0005524">
    <property type="term" value="F:ATP binding"/>
    <property type="evidence" value="ECO:0007669"/>
    <property type="project" value="UniProtKB-KW"/>
</dbReference>
<evidence type="ECO:0000256" key="3">
    <source>
        <dbReference type="ARBA" id="ARBA00022763"/>
    </source>
</evidence>
<dbReference type="CDD" id="cd01393">
    <property type="entry name" value="RecA-like"/>
    <property type="match status" value="1"/>
</dbReference>
<dbReference type="GO" id="GO:0005657">
    <property type="term" value="C:replication fork"/>
    <property type="evidence" value="ECO:0007669"/>
    <property type="project" value="TreeGrafter"/>
</dbReference>
<reference evidence="9" key="1">
    <citation type="submission" date="2023-02" db="EMBL/GenBank/DDBJ databases">
        <authorList>
            <person name="Palmer J.M."/>
        </authorList>
    </citation>
    <scope>NUCLEOTIDE SEQUENCE</scope>
    <source>
        <strain evidence="9">FW57</strain>
    </source>
</reference>
<proteinExistence type="predicted"/>
<evidence type="ECO:0000259" key="8">
    <source>
        <dbReference type="PROSITE" id="PS50162"/>
    </source>
</evidence>
<dbReference type="GO" id="GO:0140664">
    <property type="term" value="F:ATP-dependent DNA damage sensor activity"/>
    <property type="evidence" value="ECO:0007669"/>
    <property type="project" value="InterPro"/>
</dbReference>
<evidence type="ECO:0000256" key="2">
    <source>
        <dbReference type="ARBA" id="ARBA00022741"/>
    </source>
</evidence>
<dbReference type="GO" id="GO:0033065">
    <property type="term" value="C:Rad51C-XRCC3 complex"/>
    <property type="evidence" value="ECO:0007669"/>
    <property type="project" value="TreeGrafter"/>
</dbReference>
<dbReference type="InterPro" id="IPR027417">
    <property type="entry name" value="P-loop_NTPase"/>
</dbReference>
<sequence length="429" mass="46213">MDHHTIHELDIPGFDLPSTHRLPTVSAAQALQDLEEDDSSFISTGLLALDASLGSGLRDSGHGGIQKGHVTEIWGPPGAGKTAFGIQLAANCLGERRGVVWVDGFHRVPIERLRAVTGSGTGEVEDVGLGRPDGFTHYTCPSLPHLIALLCRPTASSIPSGTSLVVVDALSALLNHAFPKLPEARPARDGKRSKGPSASARRLQVLQYIVGSLQKLAATRDLAVVVLTQCATKMQAERGATLIPAINASVWEQGMSTRLVLFRDWLQEEAETHGRHFAVIQKLHGKGTPTLIESACPFKVDEVSTDARPGLQLLIPVKRGLVSVEYDSTQQSRTITSTPAQKRKLGETDFEIADSDDEEYGWDDDEELPPMPSQWQGSEDILLTRNPESDEDDHQDGSQSPGAVESKRQEPDDTESASEATTPAGEPTP</sequence>
<organism evidence="9 10">
    <name type="scientific">Staphylotrichum longicolle</name>
    <dbReference type="NCBI Taxonomy" id="669026"/>
    <lineage>
        <taxon>Eukaryota</taxon>
        <taxon>Fungi</taxon>
        <taxon>Dikarya</taxon>
        <taxon>Ascomycota</taxon>
        <taxon>Pezizomycotina</taxon>
        <taxon>Sordariomycetes</taxon>
        <taxon>Sordariomycetidae</taxon>
        <taxon>Sordariales</taxon>
        <taxon>Chaetomiaceae</taxon>
        <taxon>Staphylotrichum</taxon>
    </lineage>
</organism>
<evidence type="ECO:0000256" key="6">
    <source>
        <dbReference type="ARBA" id="ARBA00023242"/>
    </source>
</evidence>